<dbReference type="InterPro" id="IPR054552">
    <property type="entry name" value="SPT2_N"/>
</dbReference>
<feature type="compositionally biased region" description="Acidic residues" evidence="5">
    <location>
        <begin position="449"/>
        <end position="471"/>
    </location>
</feature>
<feature type="compositionally biased region" description="Polar residues" evidence="5">
    <location>
        <begin position="262"/>
        <end position="295"/>
    </location>
</feature>
<dbReference type="GO" id="GO:0003677">
    <property type="term" value="F:DNA binding"/>
    <property type="evidence" value="ECO:0007669"/>
    <property type="project" value="TreeGrafter"/>
</dbReference>
<feature type="region of interest" description="Disordered" evidence="5">
    <location>
        <begin position="230"/>
        <end position="338"/>
    </location>
</feature>
<reference evidence="7 8" key="1">
    <citation type="journal article" date="2010" name="Science">
        <title>Genomic comparison of the ants Camponotus floridanus and Harpegnathos saltator.</title>
        <authorList>
            <person name="Bonasio R."/>
            <person name="Zhang G."/>
            <person name="Ye C."/>
            <person name="Mutti N.S."/>
            <person name="Fang X."/>
            <person name="Qin N."/>
            <person name="Donahue G."/>
            <person name="Yang P."/>
            <person name="Li Q."/>
            <person name="Li C."/>
            <person name="Zhang P."/>
            <person name="Huang Z."/>
            <person name="Berger S.L."/>
            <person name="Reinberg D."/>
            <person name="Wang J."/>
            <person name="Liebig J."/>
        </authorList>
    </citation>
    <scope>NUCLEOTIDE SEQUENCE [LARGE SCALE GENOMIC DNA]</scope>
    <source>
        <strain evidence="7 8">R22 G/1</strain>
    </source>
</reference>
<feature type="region of interest" description="Disordered" evidence="5">
    <location>
        <begin position="148"/>
        <end position="200"/>
    </location>
</feature>
<feature type="domain" description="SPT2 homolog N-terminal" evidence="6">
    <location>
        <begin position="1"/>
        <end position="67"/>
    </location>
</feature>
<feature type="non-terminal residue" evidence="7">
    <location>
        <position position="1"/>
    </location>
</feature>
<evidence type="ECO:0000256" key="1">
    <source>
        <dbReference type="ARBA" id="ARBA00006461"/>
    </source>
</evidence>
<evidence type="ECO:0000256" key="4">
    <source>
        <dbReference type="SAM" id="Coils"/>
    </source>
</evidence>
<dbReference type="InParanoid" id="E2BRJ4"/>
<organism evidence="8">
    <name type="scientific">Harpegnathos saltator</name>
    <name type="common">Jerdon's jumping ant</name>
    <dbReference type="NCBI Taxonomy" id="610380"/>
    <lineage>
        <taxon>Eukaryota</taxon>
        <taxon>Metazoa</taxon>
        <taxon>Ecdysozoa</taxon>
        <taxon>Arthropoda</taxon>
        <taxon>Hexapoda</taxon>
        <taxon>Insecta</taxon>
        <taxon>Pterygota</taxon>
        <taxon>Neoptera</taxon>
        <taxon>Endopterygota</taxon>
        <taxon>Hymenoptera</taxon>
        <taxon>Apocrita</taxon>
        <taxon>Aculeata</taxon>
        <taxon>Formicoidea</taxon>
        <taxon>Formicidae</taxon>
        <taxon>Ponerinae</taxon>
        <taxon>Ponerini</taxon>
        <taxon>Harpegnathos</taxon>
    </lineage>
</organism>
<dbReference type="GO" id="GO:0006334">
    <property type="term" value="P:nucleosome assembly"/>
    <property type="evidence" value="ECO:0007669"/>
    <property type="project" value="TreeGrafter"/>
</dbReference>
<feature type="compositionally biased region" description="Basic and acidic residues" evidence="5">
    <location>
        <begin position="387"/>
        <end position="396"/>
    </location>
</feature>
<dbReference type="Pfam" id="PF22878">
    <property type="entry name" value="SPT2_N"/>
    <property type="match status" value="1"/>
</dbReference>
<evidence type="ECO:0000256" key="3">
    <source>
        <dbReference type="ARBA" id="ARBA00023054"/>
    </source>
</evidence>
<evidence type="ECO:0000256" key="5">
    <source>
        <dbReference type="SAM" id="MobiDB-lite"/>
    </source>
</evidence>
<dbReference type="STRING" id="610380.E2BRJ4"/>
<dbReference type="OrthoDB" id="6259853at2759"/>
<dbReference type="FunCoup" id="E2BRJ4">
    <property type="interactions" value="900"/>
</dbReference>
<dbReference type="AlphaFoldDB" id="E2BRJ4"/>
<proteinExistence type="inferred from homology"/>
<keyword evidence="8" id="KW-1185">Reference proteome</keyword>
<dbReference type="InterPro" id="IPR013256">
    <property type="entry name" value="Chromatin_SPT2"/>
</dbReference>
<feature type="compositionally biased region" description="Polar residues" evidence="5">
    <location>
        <begin position="304"/>
        <end position="314"/>
    </location>
</feature>
<protein>
    <recommendedName>
        <fullName evidence="2">Protein SPT2 homolog</fullName>
    </recommendedName>
</protein>
<dbReference type="PANTHER" id="PTHR22691:SF8">
    <property type="entry name" value="PROTEIN SPT2 HOMOLOG"/>
    <property type="match status" value="1"/>
</dbReference>
<dbReference type="PANTHER" id="PTHR22691">
    <property type="entry name" value="YEAST SPT2-RELATED"/>
    <property type="match status" value="1"/>
</dbReference>
<dbReference type="Proteomes" id="UP000008237">
    <property type="component" value="Unassembled WGS sequence"/>
</dbReference>
<dbReference type="GO" id="GO:0005730">
    <property type="term" value="C:nucleolus"/>
    <property type="evidence" value="ECO:0007669"/>
    <property type="project" value="TreeGrafter"/>
</dbReference>
<feature type="coiled-coil region" evidence="4">
    <location>
        <begin position="520"/>
        <end position="548"/>
    </location>
</feature>
<name>E2BRJ4_HARSA</name>
<dbReference type="GO" id="GO:0006360">
    <property type="term" value="P:transcription by RNA polymerase I"/>
    <property type="evidence" value="ECO:0007669"/>
    <property type="project" value="TreeGrafter"/>
</dbReference>
<dbReference type="SMART" id="SM00784">
    <property type="entry name" value="SPT2"/>
    <property type="match status" value="1"/>
</dbReference>
<accession>E2BRJ4</accession>
<evidence type="ECO:0000256" key="2">
    <source>
        <dbReference type="ARBA" id="ARBA00013786"/>
    </source>
</evidence>
<feature type="compositionally biased region" description="Basic and acidic residues" evidence="5">
    <location>
        <begin position="230"/>
        <end position="261"/>
    </location>
</feature>
<dbReference type="Pfam" id="PF08243">
    <property type="entry name" value="SPT2"/>
    <property type="match status" value="1"/>
</dbReference>
<feature type="region of interest" description="Disordered" evidence="5">
    <location>
        <begin position="359"/>
        <end position="396"/>
    </location>
</feature>
<dbReference type="EMBL" id="GL449965">
    <property type="protein sequence ID" value="EFN81686.1"/>
    <property type="molecule type" value="Genomic_DNA"/>
</dbReference>
<evidence type="ECO:0000259" key="6">
    <source>
        <dbReference type="Pfam" id="PF22878"/>
    </source>
</evidence>
<feature type="coiled-coil region" evidence="4">
    <location>
        <begin position="8"/>
        <end position="48"/>
    </location>
</feature>
<feature type="compositionally biased region" description="Basic and acidic residues" evidence="5">
    <location>
        <begin position="171"/>
        <end position="193"/>
    </location>
</feature>
<comment type="similarity">
    <text evidence="1">Belongs to the SPT2 family.</text>
</comment>
<sequence>YQTKFAPLKKQTKQSKALSENIKRFLARKEEEEKQKALEEKRKKENLLALRDRKAQSRINKHLKVCKSANKSVLADAIDNDNTAITITGPSQPDEDDYGYVSQEAAALYTQLMNKYNKLPPEKPIFSNNEKRTVNDIASTKDRLKQAFKQQELGGTDGHRRKRKITSLNVRESETDEKLETKKVKEEEKNEKPKIKKKLQPPPIDFAELLKLAEKKQHEPVLVEVKPKVEELRPMTKRQQQEYMREKERKEQREKNSETNKKLSTISTPSKPIKTQSNKIPKTIQKPITSNTNIPDKSILRTALTVSKKINSKPNGKHSLEKTDSSKSPLKNDLLEERKKLEAERKQLEEMRRVIEEERKKLAQSQNKQEDSKSQVKSSNKVLSKSKVADKQVSCKDVKPRQFPLVDLKLHSSLINDKPKQFPSSDIRSMKNKQIVKKPSASNKRRMYDDDEEEYDSDMNDFIDDGPEEDNEDYSKYISEIFGYDKSKYRQIDDEDDAAIESNFAQQLKEEYVSTKIGIMEDLEDMRIEALEKKRKEEEKKALLKKKIGK</sequence>
<feature type="region of interest" description="Disordered" evidence="5">
    <location>
        <begin position="416"/>
        <end position="471"/>
    </location>
</feature>
<gene>
    <name evidence="7" type="ORF">EAI_14314</name>
</gene>
<dbReference type="OMA" id="GPMATPH"/>
<keyword evidence="3 4" id="KW-0175">Coiled coil</keyword>
<feature type="compositionally biased region" description="Low complexity" evidence="5">
    <location>
        <begin position="375"/>
        <end position="386"/>
    </location>
</feature>
<dbReference type="GO" id="GO:0042393">
    <property type="term" value="F:histone binding"/>
    <property type="evidence" value="ECO:0007669"/>
    <property type="project" value="TreeGrafter"/>
</dbReference>
<evidence type="ECO:0000313" key="7">
    <source>
        <dbReference type="EMBL" id="EFN81686.1"/>
    </source>
</evidence>
<evidence type="ECO:0000313" key="8">
    <source>
        <dbReference type="Proteomes" id="UP000008237"/>
    </source>
</evidence>